<feature type="region of interest" description="Disordered" evidence="6">
    <location>
        <begin position="236"/>
        <end position="261"/>
    </location>
</feature>
<dbReference type="Pfam" id="PF01428">
    <property type="entry name" value="zf-AN1"/>
    <property type="match status" value="2"/>
</dbReference>
<keyword evidence="2" id="KW-0677">Repeat</keyword>
<reference evidence="9" key="2">
    <citation type="submission" date="2023-11" db="UniProtKB">
        <authorList>
            <consortium name="WormBaseParasite"/>
        </authorList>
    </citation>
    <scope>IDENTIFICATION</scope>
</reference>
<evidence type="ECO:0000256" key="3">
    <source>
        <dbReference type="ARBA" id="ARBA00022771"/>
    </source>
</evidence>
<sequence length="261" mass="28756">MAALRSLMSQWCSAVSQFSLMEFPNLGANCSVPTCRMLDFLPVRCSGCHGVFCKNHYLYESHSCKSPDLKDKQVPVCPLCGTIVPLKPGELPDVKVGNHIDTDCRSKPALELKGKLFTNACCVPRCKKKELVPFVCDRCKLNFCISHRNELDHNCKGFQQNLNNYRKLSTSGAAALYRAIFSNFNTNSTSKNASPTNTIQSSPPFVATSLPYGVNSRELQEEEDLQLALALSESLSSQTSHAQSSRTTHHNTSSKPSCNIS</sequence>
<keyword evidence="3 5" id="KW-0863">Zinc-finger</keyword>
<accession>A0AA85FVA6</accession>
<protein>
    <recommendedName>
        <fullName evidence="7">AN1-type domain-containing protein</fullName>
    </recommendedName>
</protein>
<dbReference type="GO" id="GO:0043161">
    <property type="term" value="P:proteasome-mediated ubiquitin-dependent protein catabolic process"/>
    <property type="evidence" value="ECO:0007669"/>
    <property type="project" value="TreeGrafter"/>
</dbReference>
<keyword evidence="1" id="KW-0479">Metal-binding</keyword>
<dbReference type="PANTHER" id="PTHR14677">
    <property type="entry name" value="ARSENITE INDUCUBLE RNA ASSOCIATED PROTEIN AIP-1-RELATED"/>
    <property type="match status" value="1"/>
</dbReference>
<dbReference type="AlphaFoldDB" id="A0AA85FVA6"/>
<evidence type="ECO:0000256" key="5">
    <source>
        <dbReference type="PROSITE-ProRule" id="PRU00449"/>
    </source>
</evidence>
<dbReference type="GO" id="GO:0008270">
    <property type="term" value="F:zinc ion binding"/>
    <property type="evidence" value="ECO:0007669"/>
    <property type="project" value="UniProtKB-KW"/>
</dbReference>
<evidence type="ECO:0000256" key="6">
    <source>
        <dbReference type="SAM" id="MobiDB-lite"/>
    </source>
</evidence>
<evidence type="ECO:0000256" key="1">
    <source>
        <dbReference type="ARBA" id="ARBA00022723"/>
    </source>
</evidence>
<evidence type="ECO:0000259" key="7">
    <source>
        <dbReference type="PROSITE" id="PS51039"/>
    </source>
</evidence>
<dbReference type="Gene3D" id="4.10.1110.10">
    <property type="entry name" value="AN1-like Zinc finger"/>
    <property type="match status" value="2"/>
</dbReference>
<proteinExistence type="predicted"/>
<feature type="domain" description="AN1-type" evidence="7">
    <location>
        <begin position="24"/>
        <end position="72"/>
    </location>
</feature>
<dbReference type="GO" id="GO:0005783">
    <property type="term" value="C:endoplasmic reticulum"/>
    <property type="evidence" value="ECO:0007669"/>
    <property type="project" value="TreeGrafter"/>
</dbReference>
<evidence type="ECO:0000313" key="9">
    <source>
        <dbReference type="WBParaSite" id="SRDH1_63480.1"/>
    </source>
</evidence>
<evidence type="ECO:0000256" key="4">
    <source>
        <dbReference type="ARBA" id="ARBA00022833"/>
    </source>
</evidence>
<dbReference type="WBParaSite" id="SRDH1_63480.1">
    <property type="protein sequence ID" value="SRDH1_63480.1"/>
    <property type="gene ID" value="SRDH1_63480"/>
</dbReference>
<evidence type="ECO:0000256" key="2">
    <source>
        <dbReference type="ARBA" id="ARBA00022737"/>
    </source>
</evidence>
<dbReference type="SUPFAM" id="SSF118310">
    <property type="entry name" value="AN1-like Zinc finger"/>
    <property type="match status" value="2"/>
</dbReference>
<organism evidence="8 9">
    <name type="scientific">Schistosoma rodhaini</name>
    <dbReference type="NCBI Taxonomy" id="6188"/>
    <lineage>
        <taxon>Eukaryota</taxon>
        <taxon>Metazoa</taxon>
        <taxon>Spiralia</taxon>
        <taxon>Lophotrochozoa</taxon>
        <taxon>Platyhelminthes</taxon>
        <taxon>Trematoda</taxon>
        <taxon>Digenea</taxon>
        <taxon>Strigeidida</taxon>
        <taxon>Schistosomatoidea</taxon>
        <taxon>Schistosomatidae</taxon>
        <taxon>Schistosoma</taxon>
    </lineage>
</organism>
<dbReference type="InterPro" id="IPR057357">
    <property type="entry name" value="Znf-C2H2_ZFAND2A/B"/>
</dbReference>
<keyword evidence="8" id="KW-1185">Reference proteome</keyword>
<name>A0AA85FVA6_9TREM</name>
<dbReference type="InterPro" id="IPR000058">
    <property type="entry name" value="Znf_AN1"/>
</dbReference>
<dbReference type="GO" id="GO:0045047">
    <property type="term" value="P:protein targeting to ER"/>
    <property type="evidence" value="ECO:0007669"/>
    <property type="project" value="TreeGrafter"/>
</dbReference>
<evidence type="ECO:0000313" key="8">
    <source>
        <dbReference type="Proteomes" id="UP000050792"/>
    </source>
</evidence>
<dbReference type="PANTHER" id="PTHR14677:SF20">
    <property type="entry name" value="ZINC FINGER AN1-TYPE CONTAINING 2A-RELATED"/>
    <property type="match status" value="1"/>
</dbReference>
<feature type="domain" description="AN1-type" evidence="7">
    <location>
        <begin position="115"/>
        <end position="163"/>
    </location>
</feature>
<feature type="compositionally biased region" description="Low complexity" evidence="6">
    <location>
        <begin position="236"/>
        <end position="246"/>
    </location>
</feature>
<dbReference type="Proteomes" id="UP000050792">
    <property type="component" value="Unassembled WGS sequence"/>
</dbReference>
<dbReference type="PROSITE" id="PS51039">
    <property type="entry name" value="ZF_AN1"/>
    <property type="match status" value="2"/>
</dbReference>
<keyword evidence="4" id="KW-0862">Zinc</keyword>
<dbReference type="InterPro" id="IPR035896">
    <property type="entry name" value="AN1-like_Znf"/>
</dbReference>
<dbReference type="SMART" id="SM00154">
    <property type="entry name" value="ZnF_AN1"/>
    <property type="match status" value="2"/>
</dbReference>
<feature type="compositionally biased region" description="Polar residues" evidence="6">
    <location>
        <begin position="251"/>
        <end position="261"/>
    </location>
</feature>
<reference evidence="8" key="1">
    <citation type="submission" date="2022-06" db="EMBL/GenBank/DDBJ databases">
        <authorList>
            <person name="Berger JAMES D."/>
            <person name="Berger JAMES D."/>
        </authorList>
    </citation>
    <scope>NUCLEOTIDE SEQUENCE [LARGE SCALE GENOMIC DNA]</scope>
</reference>
<dbReference type="Pfam" id="PF25403">
    <property type="entry name" value="zf-C2H2_ZFAND2"/>
    <property type="match status" value="1"/>
</dbReference>